<keyword evidence="5 10" id="KW-0812">Transmembrane</keyword>
<accession>A0AAD4QWC7</accession>
<feature type="transmembrane region" description="Helical" evidence="10">
    <location>
        <begin position="6"/>
        <end position="26"/>
    </location>
</feature>
<keyword evidence="3 10" id="KW-0328">Glycosyltransferase</keyword>
<evidence type="ECO:0000256" key="6">
    <source>
        <dbReference type="ARBA" id="ARBA00022968"/>
    </source>
</evidence>
<dbReference type="AlphaFoldDB" id="A0AAD4QWC7"/>
<dbReference type="Pfam" id="PF01762">
    <property type="entry name" value="Galactosyl_T"/>
    <property type="match status" value="1"/>
</dbReference>
<keyword evidence="12" id="KW-1185">Reference proteome</keyword>
<dbReference type="PANTHER" id="PTHR11214">
    <property type="entry name" value="BETA-1,3-N-ACETYLGLUCOSAMINYLTRANSFERASE"/>
    <property type="match status" value="1"/>
</dbReference>
<evidence type="ECO:0000256" key="9">
    <source>
        <dbReference type="ARBA" id="ARBA00023136"/>
    </source>
</evidence>
<keyword evidence="7 10" id="KW-1133">Transmembrane helix</keyword>
<reference evidence="11" key="1">
    <citation type="submission" date="2022-01" db="EMBL/GenBank/DDBJ databases">
        <title>Genome Sequence Resource for Two Populations of Ditylenchus destructor, the Migratory Endoparasitic Phytonematode.</title>
        <authorList>
            <person name="Zhang H."/>
            <person name="Lin R."/>
            <person name="Xie B."/>
        </authorList>
    </citation>
    <scope>NUCLEOTIDE SEQUENCE</scope>
    <source>
        <strain evidence="11">BazhouSP</strain>
    </source>
</reference>
<protein>
    <recommendedName>
        <fullName evidence="10">Hexosyltransferase</fullName>
        <ecNumber evidence="10">2.4.1.-</ecNumber>
    </recommendedName>
</protein>
<evidence type="ECO:0000256" key="7">
    <source>
        <dbReference type="ARBA" id="ARBA00022989"/>
    </source>
</evidence>
<organism evidence="11 12">
    <name type="scientific">Ditylenchus destructor</name>
    <dbReference type="NCBI Taxonomy" id="166010"/>
    <lineage>
        <taxon>Eukaryota</taxon>
        <taxon>Metazoa</taxon>
        <taxon>Ecdysozoa</taxon>
        <taxon>Nematoda</taxon>
        <taxon>Chromadorea</taxon>
        <taxon>Rhabditida</taxon>
        <taxon>Tylenchina</taxon>
        <taxon>Tylenchomorpha</taxon>
        <taxon>Sphaerularioidea</taxon>
        <taxon>Anguinidae</taxon>
        <taxon>Anguininae</taxon>
        <taxon>Ditylenchus</taxon>
    </lineage>
</organism>
<comment type="similarity">
    <text evidence="2 10">Belongs to the glycosyltransferase 31 family.</text>
</comment>
<evidence type="ECO:0000256" key="4">
    <source>
        <dbReference type="ARBA" id="ARBA00022679"/>
    </source>
</evidence>
<evidence type="ECO:0000256" key="10">
    <source>
        <dbReference type="RuleBase" id="RU363063"/>
    </source>
</evidence>
<comment type="caution">
    <text evidence="11">The sequence shown here is derived from an EMBL/GenBank/DDBJ whole genome shotgun (WGS) entry which is preliminary data.</text>
</comment>
<dbReference type="EMBL" id="JAKKPZ010000056">
    <property type="protein sequence ID" value="KAI1705434.1"/>
    <property type="molecule type" value="Genomic_DNA"/>
</dbReference>
<keyword evidence="8 10" id="KW-0333">Golgi apparatus</keyword>
<sequence length="384" mass="44198">MFKVALLKASLAITIAGFVVALMALIREEGRMQSTKIAGRSKEVTENFTSRHSNITNPEIVNILVRSTFQPLIKNSSEIEENNDFESSELVHPGIIESNPAKRIEALLQYRSTLREKPKPTERPPKTMSDSPHIKWREIELKFANMYLQYKLAVASPKTKEKCQSSNLLVVVLTRPSSFNLREAIRNTWANSNSSMPPGALLRFAIGRDMHPENFEYIFYEQKQYDDLIVYDYPDQYDLLHVKMHAVLTWQQLFCNNVRFLFRVDDDTVADLSRLQYWIDTEMAPIQKLHPKVLFGIVRWDDSKIQRDKNDRWYVSREDFPGDVFPPYVFGPFYLISSEGVAAMLNHTSEVKAFSVDDAFYTGVLAEKAAGIQRPNPKSLESFV</sequence>
<evidence type="ECO:0000256" key="5">
    <source>
        <dbReference type="ARBA" id="ARBA00022692"/>
    </source>
</evidence>
<evidence type="ECO:0000256" key="8">
    <source>
        <dbReference type="ARBA" id="ARBA00023034"/>
    </source>
</evidence>
<dbReference type="GO" id="GO:0006493">
    <property type="term" value="P:protein O-linked glycosylation"/>
    <property type="evidence" value="ECO:0007669"/>
    <property type="project" value="TreeGrafter"/>
</dbReference>
<keyword evidence="6 10" id="KW-0735">Signal-anchor</keyword>
<proteinExistence type="inferred from homology"/>
<keyword evidence="4" id="KW-0808">Transferase</keyword>
<evidence type="ECO:0000313" key="12">
    <source>
        <dbReference type="Proteomes" id="UP001201812"/>
    </source>
</evidence>
<evidence type="ECO:0000256" key="2">
    <source>
        <dbReference type="ARBA" id="ARBA00008661"/>
    </source>
</evidence>
<dbReference type="PANTHER" id="PTHR11214:SF314">
    <property type="entry name" value="HEXOSYLTRANSFERASE"/>
    <property type="match status" value="1"/>
</dbReference>
<comment type="subcellular location">
    <subcellularLocation>
        <location evidence="1 10">Golgi apparatus membrane</location>
        <topology evidence="1 10">Single-pass type II membrane protein</topology>
    </subcellularLocation>
</comment>
<dbReference type="Gene3D" id="3.90.550.50">
    <property type="match status" value="1"/>
</dbReference>
<dbReference type="Proteomes" id="UP001201812">
    <property type="component" value="Unassembled WGS sequence"/>
</dbReference>
<dbReference type="EC" id="2.4.1.-" evidence="10"/>
<dbReference type="GO" id="GO:0000139">
    <property type="term" value="C:Golgi membrane"/>
    <property type="evidence" value="ECO:0007669"/>
    <property type="project" value="UniProtKB-SubCell"/>
</dbReference>
<evidence type="ECO:0000256" key="3">
    <source>
        <dbReference type="ARBA" id="ARBA00022676"/>
    </source>
</evidence>
<evidence type="ECO:0000256" key="1">
    <source>
        <dbReference type="ARBA" id="ARBA00004323"/>
    </source>
</evidence>
<name>A0AAD4QWC7_9BILA</name>
<dbReference type="GO" id="GO:0016758">
    <property type="term" value="F:hexosyltransferase activity"/>
    <property type="evidence" value="ECO:0007669"/>
    <property type="project" value="InterPro"/>
</dbReference>
<keyword evidence="9 10" id="KW-0472">Membrane</keyword>
<dbReference type="InterPro" id="IPR002659">
    <property type="entry name" value="Glyco_trans_31"/>
</dbReference>
<evidence type="ECO:0000313" key="11">
    <source>
        <dbReference type="EMBL" id="KAI1705434.1"/>
    </source>
</evidence>
<gene>
    <name evidence="11" type="ORF">DdX_13572</name>
</gene>